<dbReference type="GO" id="GO:0016852">
    <property type="term" value="F:sirohydrochlorin cobaltochelatase activity"/>
    <property type="evidence" value="ECO:0007669"/>
    <property type="project" value="InterPro"/>
</dbReference>
<evidence type="ECO:0000313" key="1">
    <source>
        <dbReference type="EMBL" id="MPL85411.1"/>
    </source>
</evidence>
<sequence length="344" mass="38208">MKKSWKKVIATSMACAVLLGLGVTTSYASYQLNPEVKNATPALKRAAEIGVRVSENAAMKDAPNKDAILVMSFGTTFKDSRKATIEKTVEDIQAAHPDKKVVMAFTSHIIVDRIQEKEGIKIPTPEEALAELKEDGYTRVALTTLDVIPGMEYAYDSAIFDLYKTQFKKMTLGTSLVYWMGQENQRDDVTETLQAMSTEFPKTGKHEAVLLMVHGTPHPANAYYAVMQERLREMGKNNVLIYSVEGWPSLETVMPKLKADGIKKVTLIPMMMVAGDHANNDMAGAEPDSHKSILEKAGFKVDTYIHGLGENAAIRKLFVERANEAWTVLETETAQKPVHHMMKK</sequence>
<name>A0A644V2L1_9ZZZZ</name>
<comment type="caution">
    <text evidence="1">The sequence shown here is derived from an EMBL/GenBank/DDBJ whole genome shotgun (WGS) entry which is preliminary data.</text>
</comment>
<organism evidence="1">
    <name type="scientific">bioreactor metagenome</name>
    <dbReference type="NCBI Taxonomy" id="1076179"/>
    <lineage>
        <taxon>unclassified sequences</taxon>
        <taxon>metagenomes</taxon>
        <taxon>ecological metagenomes</taxon>
    </lineage>
</organism>
<dbReference type="GO" id="GO:0019251">
    <property type="term" value="P:anaerobic cobalamin biosynthetic process"/>
    <property type="evidence" value="ECO:0007669"/>
    <property type="project" value="InterPro"/>
</dbReference>
<reference evidence="1" key="1">
    <citation type="submission" date="2019-08" db="EMBL/GenBank/DDBJ databases">
        <authorList>
            <person name="Kucharzyk K."/>
            <person name="Murdoch R.W."/>
            <person name="Higgins S."/>
            <person name="Loffler F."/>
        </authorList>
    </citation>
    <scope>NUCLEOTIDE SEQUENCE</scope>
</reference>
<dbReference type="SUPFAM" id="SSF53800">
    <property type="entry name" value="Chelatase"/>
    <property type="match status" value="1"/>
</dbReference>
<protein>
    <recommendedName>
        <fullName evidence="2">Sirohydrochlorin cobaltochelatase</fullName>
    </recommendedName>
</protein>
<gene>
    <name evidence="1" type="ORF">SDC9_31379</name>
</gene>
<proteinExistence type="predicted"/>
<dbReference type="EMBL" id="VSSQ01000205">
    <property type="protein sequence ID" value="MPL85411.1"/>
    <property type="molecule type" value="Genomic_DNA"/>
</dbReference>
<accession>A0A644V2L1</accession>
<evidence type="ECO:0008006" key="2">
    <source>
        <dbReference type="Google" id="ProtNLM"/>
    </source>
</evidence>
<dbReference type="AlphaFoldDB" id="A0A644V2L1"/>
<dbReference type="InterPro" id="IPR010388">
    <property type="entry name" value="Anaerobic_Co-chelatase"/>
</dbReference>
<dbReference type="CDD" id="cd03413">
    <property type="entry name" value="CbiK_C"/>
    <property type="match status" value="1"/>
</dbReference>
<dbReference type="Gene3D" id="3.40.50.1400">
    <property type="match status" value="2"/>
</dbReference>
<dbReference type="Pfam" id="PF06180">
    <property type="entry name" value="CbiK"/>
    <property type="match status" value="1"/>
</dbReference>